<accession>A0A6J5KQU6</accession>
<protein>
    <submittedName>
        <fullName evidence="1">Uncharacterized protein</fullName>
    </submittedName>
</protein>
<name>A0A6J5KQU6_9CAUD</name>
<reference evidence="1" key="1">
    <citation type="submission" date="2020-04" db="EMBL/GenBank/DDBJ databases">
        <authorList>
            <person name="Chiriac C."/>
            <person name="Salcher M."/>
            <person name="Ghai R."/>
            <person name="Kavagutti S V."/>
        </authorList>
    </citation>
    <scope>NUCLEOTIDE SEQUENCE</scope>
</reference>
<proteinExistence type="predicted"/>
<gene>
    <name evidence="1" type="ORF">UFOVP29_356</name>
</gene>
<evidence type="ECO:0000313" key="1">
    <source>
        <dbReference type="EMBL" id="CAB4123197.1"/>
    </source>
</evidence>
<organism evidence="1">
    <name type="scientific">uncultured Caudovirales phage</name>
    <dbReference type="NCBI Taxonomy" id="2100421"/>
    <lineage>
        <taxon>Viruses</taxon>
        <taxon>Duplodnaviria</taxon>
        <taxon>Heunggongvirae</taxon>
        <taxon>Uroviricota</taxon>
        <taxon>Caudoviricetes</taxon>
        <taxon>Peduoviridae</taxon>
        <taxon>Maltschvirus</taxon>
        <taxon>Maltschvirus maltsch</taxon>
    </lineage>
</organism>
<dbReference type="EMBL" id="LR796167">
    <property type="protein sequence ID" value="CAB4123197.1"/>
    <property type="molecule type" value="Genomic_DNA"/>
</dbReference>
<sequence length="94" mass="11080">MFTEWSQEFTKNGAKLEGKFWRFFPEYVLSDQEPRVRLKRANLTQETFTISGNSEAEILKKASYKIADAERRHSAQDAELDVIRQQRLDKIRGK</sequence>